<comment type="similarity">
    <text evidence="1">Belongs to the VPS72/YL1 family.</text>
</comment>
<evidence type="ECO:0000259" key="3">
    <source>
        <dbReference type="SMART" id="SM00993"/>
    </source>
</evidence>
<feature type="region of interest" description="Disordered" evidence="2">
    <location>
        <begin position="393"/>
        <end position="426"/>
    </location>
</feature>
<accession>C1MV65</accession>
<dbReference type="eggNOG" id="KOG2897">
    <property type="taxonomic scope" value="Eukaryota"/>
</dbReference>
<feature type="domain" description="Vps72/YL1 C-terminal" evidence="3">
    <location>
        <begin position="312"/>
        <end position="341"/>
    </location>
</feature>
<sequence>MASTALPKRSTRGLRMNKLLEDEDSADEEFWGQDAFAEESGDEEYSSESEEADVFDKDFDDDESSSDSEEVVVAKERRKPALKAPERKAPPAPRAAATATKERAKKPPRGLDGMSVFSPDGLEWSDGGGARVDNDGGLRKSSRASVKQILSESERSREERRSKAPPKRTAPAEPARPLTQAEILAEAAVTEARPLSDTGLSLPAGVSLRPSPLAFNPDTPRRLSTPPLTPFDSAPTSLRTGNYPQVWNLRDLEYLLNLEEATKKKAERVKTTFTGPTLRVRSVGDKTTIEPRYGASLPEPLGMKAPTPPTPERCVVTGDRARYRDPLTGLAYKDVAAFKELRRRHAATTAAAKKDAVVGVVEVQAGVAAAPAPAKAPAKASAAVAETSQFAVKTFSSGSPVDSPSGGSGGKAKKRKLASLNEISKP</sequence>
<dbReference type="SMART" id="SM00993">
    <property type="entry name" value="YL1_C"/>
    <property type="match status" value="1"/>
</dbReference>
<dbReference type="KEGG" id="mpp:MICPUCDRAFT_59069"/>
<protein>
    <submittedName>
        <fullName evidence="4">Predicted protein</fullName>
    </submittedName>
</protein>
<feature type="region of interest" description="Disordered" evidence="2">
    <location>
        <begin position="211"/>
        <end position="237"/>
    </location>
</feature>
<dbReference type="OMA" id="ASFWGQA"/>
<dbReference type="GeneID" id="9685053"/>
<proteinExistence type="inferred from homology"/>
<dbReference type="RefSeq" id="XP_003059321.1">
    <property type="nucleotide sequence ID" value="XM_003059275.1"/>
</dbReference>
<dbReference type="EMBL" id="GG663740">
    <property type="protein sequence ID" value="EEH56453.1"/>
    <property type="molecule type" value="Genomic_DNA"/>
</dbReference>
<dbReference type="PANTHER" id="PTHR13275:SF4">
    <property type="entry name" value="VACUOLAR PROTEIN SORTING-ASSOCIATED PROTEIN 72 HOMOLOG"/>
    <property type="match status" value="1"/>
</dbReference>
<evidence type="ECO:0000313" key="4">
    <source>
        <dbReference type="EMBL" id="EEH56453.1"/>
    </source>
</evidence>
<dbReference type="OrthoDB" id="78296at2759"/>
<feature type="region of interest" description="Disordered" evidence="2">
    <location>
        <begin position="290"/>
        <end position="311"/>
    </location>
</feature>
<dbReference type="Pfam" id="PF05764">
    <property type="entry name" value="YL1"/>
    <property type="match status" value="1"/>
</dbReference>
<dbReference type="PANTHER" id="PTHR13275">
    <property type="entry name" value="YL-1 PROTEIN TRANSCRIPTION FACTOR-LIKE 1"/>
    <property type="match status" value="1"/>
</dbReference>
<gene>
    <name evidence="4" type="ORF">MICPUCDRAFT_59069</name>
</gene>
<evidence type="ECO:0000256" key="2">
    <source>
        <dbReference type="SAM" id="MobiDB-lite"/>
    </source>
</evidence>
<dbReference type="AlphaFoldDB" id="C1MV65"/>
<dbReference type="GO" id="GO:0005634">
    <property type="term" value="C:nucleus"/>
    <property type="evidence" value="ECO:0007669"/>
    <property type="project" value="TreeGrafter"/>
</dbReference>
<dbReference type="Pfam" id="PF08265">
    <property type="entry name" value="YL1_C"/>
    <property type="match status" value="1"/>
</dbReference>
<organism evidence="5">
    <name type="scientific">Micromonas pusilla (strain CCMP1545)</name>
    <name type="common">Picoplanktonic green alga</name>
    <dbReference type="NCBI Taxonomy" id="564608"/>
    <lineage>
        <taxon>Eukaryota</taxon>
        <taxon>Viridiplantae</taxon>
        <taxon>Chlorophyta</taxon>
        <taxon>Mamiellophyceae</taxon>
        <taxon>Mamiellales</taxon>
        <taxon>Mamiellaceae</taxon>
        <taxon>Micromonas</taxon>
    </lineage>
</organism>
<dbReference type="InterPro" id="IPR013272">
    <property type="entry name" value="Vps72/YL1_C"/>
</dbReference>
<feature type="compositionally biased region" description="Acidic residues" evidence="2">
    <location>
        <begin position="21"/>
        <end position="70"/>
    </location>
</feature>
<dbReference type="STRING" id="564608.C1MV65"/>
<evidence type="ECO:0000313" key="5">
    <source>
        <dbReference type="Proteomes" id="UP000001876"/>
    </source>
</evidence>
<feature type="compositionally biased region" description="Low complexity" evidence="2">
    <location>
        <begin position="396"/>
        <end position="405"/>
    </location>
</feature>
<dbReference type="InterPro" id="IPR046757">
    <property type="entry name" value="YL1_N"/>
</dbReference>
<reference evidence="4 5" key="1">
    <citation type="journal article" date="2009" name="Science">
        <title>Green evolution and dynamic adaptations revealed by genomes of the marine picoeukaryotes Micromonas.</title>
        <authorList>
            <person name="Worden A.Z."/>
            <person name="Lee J.H."/>
            <person name="Mock T."/>
            <person name="Rouze P."/>
            <person name="Simmons M.P."/>
            <person name="Aerts A.L."/>
            <person name="Allen A.E."/>
            <person name="Cuvelier M.L."/>
            <person name="Derelle E."/>
            <person name="Everett M.V."/>
            <person name="Foulon E."/>
            <person name="Grimwood J."/>
            <person name="Gundlach H."/>
            <person name="Henrissat B."/>
            <person name="Napoli C."/>
            <person name="McDonald S.M."/>
            <person name="Parker M.S."/>
            <person name="Rombauts S."/>
            <person name="Salamov A."/>
            <person name="Von Dassow P."/>
            <person name="Badger J.H."/>
            <person name="Coutinho P.M."/>
            <person name="Demir E."/>
            <person name="Dubchak I."/>
            <person name="Gentemann C."/>
            <person name="Eikrem W."/>
            <person name="Gready J.E."/>
            <person name="John U."/>
            <person name="Lanier W."/>
            <person name="Lindquist E.A."/>
            <person name="Lucas S."/>
            <person name="Mayer K.F."/>
            <person name="Moreau H."/>
            <person name="Not F."/>
            <person name="Otillar R."/>
            <person name="Panaud O."/>
            <person name="Pangilinan J."/>
            <person name="Paulsen I."/>
            <person name="Piegu B."/>
            <person name="Poliakov A."/>
            <person name="Robbens S."/>
            <person name="Schmutz J."/>
            <person name="Toulza E."/>
            <person name="Wyss T."/>
            <person name="Zelensky A."/>
            <person name="Zhou K."/>
            <person name="Armbrust E.V."/>
            <person name="Bhattacharya D."/>
            <person name="Goodenough U.W."/>
            <person name="Van de Peer Y."/>
            <person name="Grigoriev I.V."/>
        </authorList>
    </citation>
    <scope>NUCLEOTIDE SEQUENCE [LARGE SCALE GENOMIC DNA]</scope>
    <source>
        <strain evidence="4 5">CCMP1545</strain>
    </source>
</reference>
<dbReference type="Proteomes" id="UP000001876">
    <property type="component" value="Unassembled WGS sequence"/>
</dbReference>
<evidence type="ECO:0000256" key="1">
    <source>
        <dbReference type="ARBA" id="ARBA00006832"/>
    </source>
</evidence>
<feature type="region of interest" description="Disordered" evidence="2">
    <location>
        <begin position="1"/>
        <end position="181"/>
    </location>
</feature>
<feature type="compositionally biased region" description="Basic and acidic residues" evidence="2">
    <location>
        <begin position="152"/>
        <end position="162"/>
    </location>
</feature>
<keyword evidence="5" id="KW-1185">Reference proteome</keyword>
<name>C1MV65_MICPC</name>